<dbReference type="PANTHER" id="PTHR46018:SF2">
    <property type="entry name" value="ZINC PHOSPHODIESTERASE ELAC PROTEIN 1"/>
    <property type="match status" value="1"/>
</dbReference>
<reference evidence="3" key="1">
    <citation type="journal article" date="2019" name="Int. J. Syst. Evol. Microbiol.">
        <title>The Global Catalogue of Microorganisms (GCM) 10K type strain sequencing project: providing services to taxonomists for standard genome sequencing and annotation.</title>
        <authorList>
            <consortium name="The Broad Institute Genomics Platform"/>
            <consortium name="The Broad Institute Genome Sequencing Center for Infectious Disease"/>
            <person name="Wu L."/>
            <person name="Ma J."/>
        </authorList>
    </citation>
    <scope>NUCLEOTIDE SEQUENCE [LARGE SCALE GENOMIC DNA]</scope>
    <source>
        <strain evidence="3">CCUG 61696</strain>
    </source>
</reference>
<evidence type="ECO:0000313" key="3">
    <source>
        <dbReference type="Proteomes" id="UP001597171"/>
    </source>
</evidence>
<dbReference type="Pfam" id="PF23023">
    <property type="entry name" value="Anti-Pycsar_Apyc1"/>
    <property type="match status" value="1"/>
</dbReference>
<keyword evidence="3" id="KW-1185">Reference proteome</keyword>
<accession>A0ABW3Z3D9</accession>
<dbReference type="RefSeq" id="WP_378773858.1">
    <property type="nucleotide sequence ID" value="NZ_JBHTMX010000004.1"/>
</dbReference>
<feature type="domain" description="Metallo-beta-lactamase" evidence="1">
    <location>
        <begin position="116"/>
        <end position="252"/>
    </location>
</feature>
<dbReference type="Pfam" id="PF12706">
    <property type="entry name" value="Lactamase_B_2"/>
    <property type="match status" value="1"/>
</dbReference>
<dbReference type="Proteomes" id="UP001597171">
    <property type="component" value="Unassembled WGS sequence"/>
</dbReference>
<comment type="caution">
    <text evidence="2">The sequence shown here is derived from an EMBL/GenBank/DDBJ whole genome shotgun (WGS) entry which is preliminary data.</text>
</comment>
<dbReference type="EMBL" id="JBHTMX010000004">
    <property type="protein sequence ID" value="MFD1330676.1"/>
    <property type="molecule type" value="Genomic_DNA"/>
</dbReference>
<organism evidence="2 3">
    <name type="scientific">Methylopila musalis</name>
    <dbReference type="NCBI Taxonomy" id="1134781"/>
    <lineage>
        <taxon>Bacteria</taxon>
        <taxon>Pseudomonadati</taxon>
        <taxon>Pseudomonadota</taxon>
        <taxon>Alphaproteobacteria</taxon>
        <taxon>Hyphomicrobiales</taxon>
        <taxon>Methylopilaceae</taxon>
        <taxon>Methylopila</taxon>
    </lineage>
</organism>
<dbReference type="PANTHER" id="PTHR46018">
    <property type="entry name" value="ZINC PHOSPHODIESTERASE ELAC PROTEIN 1"/>
    <property type="match status" value="1"/>
</dbReference>
<dbReference type="InterPro" id="IPR036866">
    <property type="entry name" value="RibonucZ/Hydroxyglut_hydro"/>
</dbReference>
<evidence type="ECO:0000259" key="1">
    <source>
        <dbReference type="Pfam" id="PF12706"/>
    </source>
</evidence>
<protein>
    <submittedName>
        <fullName evidence="2">MBL fold metallo-hydrolase</fullName>
    </submittedName>
</protein>
<gene>
    <name evidence="2" type="ORF">ACFQ4O_01535</name>
</gene>
<dbReference type="SUPFAM" id="SSF56281">
    <property type="entry name" value="Metallo-hydrolase/oxidoreductase"/>
    <property type="match status" value="1"/>
</dbReference>
<name>A0ABW3Z3D9_9HYPH</name>
<dbReference type="Gene3D" id="3.60.15.10">
    <property type="entry name" value="Ribonuclease Z/Hydroxyacylglutathione hydrolase-like"/>
    <property type="match status" value="1"/>
</dbReference>
<proteinExistence type="predicted"/>
<dbReference type="InterPro" id="IPR001279">
    <property type="entry name" value="Metallo-B-lactamas"/>
</dbReference>
<sequence length="283" mass="31196">MTKVLVLGSGAALPAKGRFNTTLAFLKGARTLLLDCAQPASELLFHHGVDTASVDTVVLTHLHADHVTSIGQLAHIKHHYIDPIYARALLTRTDPTYRSQIRHPAAEDYDNIQNVLRIYVPAGVEKVIRDYLAVLYLRPEVFVNFSIEVLPFGEGVFHDDPDFTLTAIPNNHIREYYPELEGTDAVRDSYSILVESDGRKTLYSSDLAAIEEIEPHAGAADLVFIEGAHFPAEQLLAFVKRAGLKRVAVHHILSLREQGFAEHADALAAANVVATHDGLEIEI</sequence>
<evidence type="ECO:0000313" key="2">
    <source>
        <dbReference type="EMBL" id="MFD1330676.1"/>
    </source>
</evidence>